<dbReference type="STRING" id="1300341.I595_2772"/>
<protein>
    <submittedName>
        <fullName evidence="1">Integrase</fullName>
    </submittedName>
</protein>
<evidence type="ECO:0000313" key="1">
    <source>
        <dbReference type="EMBL" id="KPM31505.1"/>
    </source>
</evidence>
<proteinExistence type="predicted"/>
<gene>
    <name evidence="1" type="ORF">I595_2772</name>
</gene>
<sequence length="46" mass="5642">MKYSFYLRKSKSESETLVMFSCYFNEEKKEIRLFYPKINSSQALEF</sequence>
<dbReference type="Proteomes" id="UP000050280">
    <property type="component" value="Unassembled WGS sequence"/>
</dbReference>
<organism evidence="1 2">
    <name type="scientific">Croceitalea dokdonensis DOKDO 023</name>
    <dbReference type="NCBI Taxonomy" id="1300341"/>
    <lineage>
        <taxon>Bacteria</taxon>
        <taxon>Pseudomonadati</taxon>
        <taxon>Bacteroidota</taxon>
        <taxon>Flavobacteriia</taxon>
        <taxon>Flavobacteriales</taxon>
        <taxon>Flavobacteriaceae</taxon>
        <taxon>Croceitalea</taxon>
    </lineage>
</organism>
<name>A0A0P7AT01_9FLAO</name>
<reference evidence="1 2" key="1">
    <citation type="submission" date="2015-09" db="EMBL/GenBank/DDBJ databases">
        <title>Genome sequence of the marine flavobacterium Croceitalea dokdonensis DOKDO 023 that contains proton- and sodium-pumping rhodopsins.</title>
        <authorList>
            <person name="Kwon S.-K."/>
            <person name="Lee H.K."/>
            <person name="Kwak M.-J."/>
            <person name="Kim J.F."/>
        </authorList>
    </citation>
    <scope>NUCLEOTIDE SEQUENCE [LARGE SCALE GENOMIC DNA]</scope>
    <source>
        <strain evidence="1 2">DOKDO 023</strain>
    </source>
</reference>
<dbReference type="EMBL" id="LDJX01000005">
    <property type="protein sequence ID" value="KPM31505.1"/>
    <property type="molecule type" value="Genomic_DNA"/>
</dbReference>
<evidence type="ECO:0000313" key="2">
    <source>
        <dbReference type="Proteomes" id="UP000050280"/>
    </source>
</evidence>
<keyword evidence="2" id="KW-1185">Reference proteome</keyword>
<comment type="caution">
    <text evidence="1">The sequence shown here is derived from an EMBL/GenBank/DDBJ whole genome shotgun (WGS) entry which is preliminary data.</text>
</comment>
<accession>A0A0P7AT01</accession>
<dbReference type="AlphaFoldDB" id="A0A0P7AT01"/>